<evidence type="ECO:0000259" key="16">
    <source>
        <dbReference type="PROSITE" id="PS52053"/>
    </source>
</evidence>
<keyword evidence="7" id="KW-0433">Leucine-rich repeat</keyword>
<organism evidence="17 18">
    <name type="scientific">Pseudomonas kilonensis</name>
    <dbReference type="NCBI Taxonomy" id="132476"/>
    <lineage>
        <taxon>Bacteria</taxon>
        <taxon>Pseudomonadati</taxon>
        <taxon>Pseudomonadota</taxon>
        <taxon>Gammaproteobacteria</taxon>
        <taxon>Pseudomonadales</taxon>
        <taxon>Pseudomonadaceae</taxon>
        <taxon>Pseudomonas</taxon>
    </lineage>
</organism>
<feature type="domain" description="NEL" evidence="16">
    <location>
        <begin position="1374"/>
        <end position="1680"/>
    </location>
</feature>
<evidence type="ECO:0000256" key="15">
    <source>
        <dbReference type="SAM" id="MobiDB-lite"/>
    </source>
</evidence>
<evidence type="ECO:0000256" key="4">
    <source>
        <dbReference type="ARBA" id="ARBA00009868"/>
    </source>
</evidence>
<reference evidence="17 18" key="1">
    <citation type="submission" date="2016-10" db="EMBL/GenBank/DDBJ databases">
        <authorList>
            <person name="Varghese N."/>
            <person name="Submissions S."/>
        </authorList>
    </citation>
    <scope>NUCLEOTIDE SEQUENCE [LARGE SCALE GENOMIC DNA]</scope>
    <source>
        <strain evidence="17 18">BS3780</strain>
    </source>
</reference>
<dbReference type="Gene3D" id="1.20.1270.130">
    <property type="entry name" value="Shigella T3SS effector IpaH domain"/>
    <property type="match status" value="1"/>
</dbReference>
<comment type="similarity">
    <text evidence="4 14">Belongs to the LRR-containing bacterial E3 ligase family.</text>
</comment>
<dbReference type="InterPro" id="IPR046673">
    <property type="entry name" value="ToxA_N"/>
</dbReference>
<keyword evidence="18" id="KW-1185">Reference proteome</keyword>
<evidence type="ECO:0000256" key="6">
    <source>
        <dbReference type="ARBA" id="ARBA00022525"/>
    </source>
</evidence>
<dbReference type="PROSITE" id="PS52053">
    <property type="entry name" value="NEL"/>
    <property type="match status" value="1"/>
</dbReference>
<comment type="subcellular location">
    <subcellularLocation>
        <location evidence="2">Host cytoplasm</location>
    </subcellularLocation>
    <subcellularLocation>
        <location evidence="3">Secreted</location>
    </subcellularLocation>
</comment>
<dbReference type="InterPro" id="IPR001611">
    <property type="entry name" value="Leu-rich_rpt"/>
</dbReference>
<sequence>MPEPILGPVRPENRGLHLDLLKARIPGWYSGAIVQRQQALSDHELELPDWYVKTSHETRTSLKHSHSRYRETLNQIDNVLGNIQDIRAFAEPLLTQAIQTEFKQTLNVKQVYFVRKYGLKMRDDFFGALVLDNEGSHFDRYEYRGTSLLEAALANFDPDEENKPGCTDCSLITTVRPFYGGEVMPSINAFRAGELPIAPEAFARLCRKLDLGRRYQEHINAIVRPINHEVRSQLDRQLRDHHKEGLALCVEVARAKGDISVAVYRMLQQVVSDQRAILLDGRAVTFTSLSIFGIELVGPVLIGPDRESSRRVERVVAYMPGDPEQPLKEYASSAEFMVDLRRRLHGIAYRRFFSRFVPLRQQGAFFEQFNHLYQSSTEADDQVDFPLKSSLRNLPMATAAFPEPLWESLRLRQIQKIQVDARAVAVPTGDEDKKARLARLDSYLDAVIDVFNLAAFVVPGLGPLMLTVGAVQMFNEAFEGIEAFERGETREMWAHFSSVALNTAFVATGAAVLPHIQWSSTVDQLEPVQLANGESRLWRPDLTPYQSVREPPATSVPDAQGLYRVDGRDVVPLDGQHYEVQQDPTTRRYRIRHPSRGPDAYQPGLTDNGSGAWSHELEQPRSWEGARLMRRLGHCVKDFSDADLEQIRTASGTSEEVLRRLHVEGEPMPALLADTIKRFDLCRQVDRFIEQLQSEDPLRYEAADPMTQLHLLAGYGPWPKGLRLMVVDGSGKTLWEYARPSEGGAPVRDVIIPEGKVRTPSVLKNLIQAVDAAGGDLLVGTTPAIAKTNMDARVRQLRKNLAAVVAREKVQLFNDHYAKGDVSSDPRATLIKSRFPSVPAAAIDQIVAFASPTEHQQMAAWDFTDATQTKPIPLRIAEELRDYQRALRLNRAYEGLHRETLATADTPRLALATLKTLPGWSDTVRIELREDDVSGVVIGSIGPQDPTQTKIVVKDDERYKAFDDKGNDLSHWGSLYDALQHALPDAERQAMGRPSIHQGNLLQAAIGATPLGRVALAQVLKMQPLKPSFKSPMRLASGKVGYPMSGVRERLGLGRSRERRVLELYPDYTSEQVQSLLRSLGDEAVPELKRRKIELDTLRRELDHWASLPLILDVGNDRIRRVPPAIRQGVAERIKRCWRRQTPVVTAVDGSRVGYELDLSGQDVGTLPGLSADFSHVASLKLRDMRLSEPSCDRFLTGFSSLRWLDMSSNRLTGIPASLGLMNSLTRLQLRSNQIRLTPRGIQILEGRASLKMLNLDHNSLGRLPDFSPLTNLRGLSLRDTGIDTWPTGLRDQPLEQIDLRNNQLTDVPADLTSPPAERAHATARVNGVTLIQGNPLSEATQQRLRDYWTNLLPLHPEWVALRLPGAFEPAPAQRLSNVDLWLRDLPTEQLQDKKALWQSLKAEAQSREFFQLLSRLAGSYQEVENYPDLQARVWQMLEAIRDSTELRRELFDLAGAPACEDRAALSFSYLEIKLMIHNAKALTVGEQEAVALIRLAKGLFRLDEVERIALQDIQQRRDTINARRDLTTAQKNRLIRQIEEVEVRLAYRVGLKDRLELPGQPKGGRFIQVAGVTAEMLNAAAAEIIALDDSPKQLQSLVGRDFWIDYLKQKRASLFQAMNDALIANQLALDEAKAAGTLEEPDYVSQSETLGLQHKVKEAELIQLLTKEELEALVESTDL</sequence>
<dbReference type="Pfam" id="PF14496">
    <property type="entry name" value="NEL"/>
    <property type="match status" value="1"/>
</dbReference>
<evidence type="ECO:0000256" key="7">
    <source>
        <dbReference type="ARBA" id="ARBA00022614"/>
    </source>
</evidence>
<keyword evidence="10 14" id="KW-0833">Ubl conjugation pathway</keyword>
<gene>
    <name evidence="17" type="ORF">SAMN04490188_0509</name>
</gene>
<evidence type="ECO:0000256" key="11">
    <source>
        <dbReference type="ARBA" id="ARBA00022843"/>
    </source>
</evidence>
<feature type="active site" description="Glycyl thioester intermediate" evidence="14">
    <location>
        <position position="1460"/>
    </location>
</feature>
<comment type="caution">
    <text evidence="17">The sequence shown here is derived from an EMBL/GenBank/DDBJ whole genome shotgun (WGS) entry which is preliminary data.</text>
</comment>
<protein>
    <recommendedName>
        <fullName evidence="5">RING-type E3 ubiquitin transferase</fullName>
        <ecNumber evidence="5">2.3.2.27</ecNumber>
    </recommendedName>
</protein>
<dbReference type="EC" id="2.3.2.27" evidence="5"/>
<accession>A0ABY0Y5L4</accession>
<comment type="catalytic activity">
    <reaction evidence="1">
        <text>S-ubiquitinyl-[E2 ubiquitin-conjugating enzyme]-L-cysteine + [acceptor protein]-L-lysine = [E2 ubiquitin-conjugating enzyme]-L-cysteine + N(6)-ubiquitinyl-[acceptor protein]-L-lysine.</text>
        <dbReference type="EC" id="2.3.2.27"/>
    </reaction>
</comment>
<evidence type="ECO:0000256" key="8">
    <source>
        <dbReference type="ARBA" id="ARBA00022679"/>
    </source>
</evidence>
<evidence type="ECO:0000256" key="14">
    <source>
        <dbReference type="PROSITE-ProRule" id="PRU01398"/>
    </source>
</evidence>
<dbReference type="PANTHER" id="PTHR47114">
    <property type="match status" value="1"/>
</dbReference>
<evidence type="ECO:0000256" key="13">
    <source>
        <dbReference type="ARBA" id="ARBA00023200"/>
    </source>
</evidence>
<dbReference type="SUPFAM" id="SSF52058">
    <property type="entry name" value="L domain-like"/>
    <property type="match status" value="1"/>
</dbReference>
<keyword evidence="12" id="KW-0843">Virulence</keyword>
<evidence type="ECO:0000256" key="9">
    <source>
        <dbReference type="ARBA" id="ARBA00022737"/>
    </source>
</evidence>
<dbReference type="InterPro" id="IPR003591">
    <property type="entry name" value="Leu-rich_rpt_typical-subtyp"/>
</dbReference>
<evidence type="ECO:0000256" key="5">
    <source>
        <dbReference type="ARBA" id="ARBA00012483"/>
    </source>
</evidence>
<keyword evidence="9" id="KW-0677">Repeat</keyword>
<dbReference type="Pfam" id="PF00560">
    <property type="entry name" value="LRR_1"/>
    <property type="match status" value="1"/>
</dbReference>
<keyword evidence="13 14" id="KW-1035">Host cytoplasm</keyword>
<evidence type="ECO:0000256" key="12">
    <source>
        <dbReference type="ARBA" id="ARBA00023026"/>
    </source>
</evidence>
<dbReference type="RefSeq" id="WP_053185382.1">
    <property type="nucleotide sequence ID" value="NZ_FNTT01000001.1"/>
</dbReference>
<keyword evidence="11 14" id="KW-0832">Ubl conjugation</keyword>
<comment type="PTM">
    <text evidence="14">Ubiquitinated in the presence of host E1 ubiquitin-activating enzyme, E2 ubiquitin-conjugating enzyme and ubiquitin.</text>
</comment>
<dbReference type="InterPro" id="IPR032675">
    <property type="entry name" value="LRR_dom_sf"/>
</dbReference>
<keyword evidence="6 14" id="KW-0964">Secreted</keyword>
<evidence type="ECO:0000313" key="17">
    <source>
        <dbReference type="EMBL" id="SEC97431.1"/>
    </source>
</evidence>
<dbReference type="Gene3D" id="1.20.58.360">
    <property type="entry name" value="Shigella T3SS effector IpaH defines"/>
    <property type="match status" value="1"/>
</dbReference>
<dbReference type="Proteomes" id="UP000183915">
    <property type="component" value="Unassembled WGS sequence"/>
</dbReference>
<dbReference type="EMBL" id="FNTT01000001">
    <property type="protein sequence ID" value="SEC97431.1"/>
    <property type="molecule type" value="Genomic_DNA"/>
</dbReference>
<evidence type="ECO:0000256" key="3">
    <source>
        <dbReference type="ARBA" id="ARBA00004613"/>
    </source>
</evidence>
<evidence type="ECO:0000256" key="10">
    <source>
        <dbReference type="ARBA" id="ARBA00022786"/>
    </source>
</evidence>
<dbReference type="Gene3D" id="3.80.10.10">
    <property type="entry name" value="Ribonuclease Inhibitor"/>
    <property type="match status" value="1"/>
</dbReference>
<feature type="region of interest" description="Disordered" evidence="15">
    <location>
        <begin position="590"/>
        <end position="614"/>
    </location>
</feature>
<dbReference type="PANTHER" id="PTHR47114:SF2">
    <property type="entry name" value="OLIGODENDROCYTE-MYELIN GLYCOPROTEIN"/>
    <property type="match status" value="1"/>
</dbReference>
<proteinExistence type="inferred from homology"/>
<dbReference type="Pfam" id="PF20178">
    <property type="entry name" value="ToxA_N"/>
    <property type="match status" value="1"/>
</dbReference>
<dbReference type="PROSITE" id="PS51450">
    <property type="entry name" value="LRR"/>
    <property type="match status" value="2"/>
</dbReference>
<evidence type="ECO:0000256" key="1">
    <source>
        <dbReference type="ARBA" id="ARBA00000900"/>
    </source>
</evidence>
<dbReference type="InterPro" id="IPR029487">
    <property type="entry name" value="NEL_dom"/>
</dbReference>
<evidence type="ECO:0000256" key="2">
    <source>
        <dbReference type="ARBA" id="ARBA00004192"/>
    </source>
</evidence>
<name>A0ABY0Y5L4_9PSED</name>
<keyword evidence="8 14" id="KW-0808">Transferase</keyword>
<dbReference type="InterPro" id="IPR051071">
    <property type="entry name" value="LRR-bact_E3_ubiq_ligases"/>
</dbReference>
<dbReference type="SMART" id="SM00369">
    <property type="entry name" value="LRR_TYP"/>
    <property type="match status" value="3"/>
</dbReference>
<evidence type="ECO:0000313" key="18">
    <source>
        <dbReference type="Proteomes" id="UP000183915"/>
    </source>
</evidence>